<keyword evidence="2" id="KW-1185">Reference proteome</keyword>
<dbReference type="AlphaFoldDB" id="A0A9W6XA51"/>
<name>A0A9W6XA51_9STRA</name>
<proteinExistence type="predicted"/>
<dbReference type="EMBL" id="BSXT01000816">
    <property type="protein sequence ID" value="GMF34531.1"/>
    <property type="molecule type" value="Genomic_DNA"/>
</dbReference>
<reference evidence="1" key="1">
    <citation type="submission" date="2023-04" db="EMBL/GenBank/DDBJ databases">
        <title>Phytophthora fragariaefolia NBRC 109709.</title>
        <authorList>
            <person name="Ichikawa N."/>
            <person name="Sato H."/>
            <person name="Tonouchi N."/>
        </authorList>
    </citation>
    <scope>NUCLEOTIDE SEQUENCE</scope>
    <source>
        <strain evidence="1">NBRC 109709</strain>
    </source>
</reference>
<evidence type="ECO:0000313" key="2">
    <source>
        <dbReference type="Proteomes" id="UP001165121"/>
    </source>
</evidence>
<comment type="caution">
    <text evidence="1">The sequence shown here is derived from an EMBL/GenBank/DDBJ whole genome shotgun (WGS) entry which is preliminary data.</text>
</comment>
<accession>A0A9W6XA51</accession>
<protein>
    <submittedName>
        <fullName evidence="1">Unnamed protein product</fullName>
    </submittedName>
</protein>
<evidence type="ECO:0000313" key="1">
    <source>
        <dbReference type="EMBL" id="GMF34531.1"/>
    </source>
</evidence>
<sequence>MTQEETRVIETCRLNYDDSYSRPAVAAAVLDLDDAERGSWKLVATLVVAGDLKTAEKAHNQREKGLKISQRTPFVPTLPRPPHAGYIAFRDKKVVLFYTNDLAATPIANVVDGSTREAQKCCNGLGFVQRWTETEVFRKSNVSAPAIACV</sequence>
<organism evidence="1 2">
    <name type="scientific">Phytophthora fragariaefolia</name>
    <dbReference type="NCBI Taxonomy" id="1490495"/>
    <lineage>
        <taxon>Eukaryota</taxon>
        <taxon>Sar</taxon>
        <taxon>Stramenopiles</taxon>
        <taxon>Oomycota</taxon>
        <taxon>Peronosporomycetes</taxon>
        <taxon>Peronosporales</taxon>
        <taxon>Peronosporaceae</taxon>
        <taxon>Phytophthora</taxon>
    </lineage>
</organism>
<gene>
    <name evidence="1" type="ORF">Pfra01_000889600</name>
</gene>
<dbReference type="Proteomes" id="UP001165121">
    <property type="component" value="Unassembled WGS sequence"/>
</dbReference>